<dbReference type="RefSeq" id="WP_281833964.1">
    <property type="nucleotide sequence ID" value="NZ_BSDY01000004.1"/>
</dbReference>
<dbReference type="CDD" id="cd22357">
    <property type="entry name" value="SfsA-like"/>
    <property type="match status" value="1"/>
</dbReference>
<accession>A0A9W6GKD1</accession>
<dbReference type="InterPro" id="IPR040452">
    <property type="entry name" value="SfsA_C"/>
</dbReference>
<evidence type="ECO:0000259" key="2">
    <source>
        <dbReference type="Pfam" id="PF03749"/>
    </source>
</evidence>
<name>A0A9W6GKD1_9FUSO</name>
<dbReference type="Pfam" id="PF03749">
    <property type="entry name" value="SfsA"/>
    <property type="match status" value="1"/>
</dbReference>
<dbReference type="Gene3D" id="3.40.1350.60">
    <property type="match status" value="1"/>
</dbReference>
<dbReference type="Proteomes" id="UP001144471">
    <property type="component" value="Unassembled WGS sequence"/>
</dbReference>
<keyword evidence="5" id="KW-1185">Reference proteome</keyword>
<comment type="similarity">
    <text evidence="1">Belongs to the SfsA family.</text>
</comment>
<organism evidence="4 5">
    <name type="scientific">Propionigenium maris DSM 9537</name>
    <dbReference type="NCBI Taxonomy" id="1123000"/>
    <lineage>
        <taxon>Bacteria</taxon>
        <taxon>Fusobacteriati</taxon>
        <taxon>Fusobacteriota</taxon>
        <taxon>Fusobacteriia</taxon>
        <taxon>Fusobacteriales</taxon>
        <taxon>Fusobacteriaceae</taxon>
        <taxon>Propionigenium</taxon>
    </lineage>
</organism>
<protein>
    <recommendedName>
        <fullName evidence="1">Sugar fermentation stimulation protein homolog</fullName>
    </recommendedName>
</protein>
<evidence type="ECO:0000259" key="3">
    <source>
        <dbReference type="Pfam" id="PF17746"/>
    </source>
</evidence>
<dbReference type="PANTHER" id="PTHR30545:SF2">
    <property type="entry name" value="SUGAR FERMENTATION STIMULATION PROTEIN A"/>
    <property type="match status" value="1"/>
</dbReference>
<sequence length="237" mass="27290">MKKIYEVPWDTEAKFIDRPNRFVANVRLEDGREEIVHVHDSGRLQELLFPENSVKIRRAENPNRKTKWDMISAEASDGEDILINSAHHRYISQNLLNDPEVSPFGEVDSLKAEVKYGKSRIDYLLEKDGDKIWVEIKGVSLSMDRVAAFPDAPSVRAVKHLNELIELKEAGNRAAVVLLVLRSSDYFRPKWETDPKFSDTFYEAIERGVEIYPLQFELVGRDIIYKGLLPIGEKGEY</sequence>
<evidence type="ECO:0000313" key="5">
    <source>
        <dbReference type="Proteomes" id="UP001144471"/>
    </source>
</evidence>
<dbReference type="Pfam" id="PF17746">
    <property type="entry name" value="SfsA_N"/>
    <property type="match status" value="1"/>
</dbReference>
<dbReference type="Gene3D" id="2.40.50.580">
    <property type="match status" value="1"/>
</dbReference>
<gene>
    <name evidence="1" type="primary">sfsA</name>
    <name evidence="4" type="ORF">PM10SUCC1_09830</name>
</gene>
<evidence type="ECO:0000256" key="1">
    <source>
        <dbReference type="HAMAP-Rule" id="MF_00095"/>
    </source>
</evidence>
<dbReference type="InterPro" id="IPR005224">
    <property type="entry name" value="SfsA"/>
</dbReference>
<dbReference type="GO" id="GO:0003677">
    <property type="term" value="F:DNA binding"/>
    <property type="evidence" value="ECO:0007669"/>
    <property type="project" value="InterPro"/>
</dbReference>
<feature type="domain" description="Sugar fermentation stimulation protein C-terminal" evidence="2">
    <location>
        <begin position="88"/>
        <end position="218"/>
    </location>
</feature>
<dbReference type="EMBL" id="BSDY01000004">
    <property type="protein sequence ID" value="GLI55469.1"/>
    <property type="molecule type" value="Genomic_DNA"/>
</dbReference>
<dbReference type="InterPro" id="IPR041465">
    <property type="entry name" value="SfsA_N"/>
</dbReference>
<evidence type="ECO:0000313" key="4">
    <source>
        <dbReference type="EMBL" id="GLI55469.1"/>
    </source>
</evidence>
<feature type="domain" description="SfsA N-terminal OB" evidence="3">
    <location>
        <begin position="16"/>
        <end position="77"/>
    </location>
</feature>
<comment type="caution">
    <text evidence="4">The sequence shown here is derived from an EMBL/GenBank/DDBJ whole genome shotgun (WGS) entry which is preliminary data.</text>
</comment>
<dbReference type="PANTHER" id="PTHR30545">
    <property type="entry name" value="SUGAR FERMENTATION STIMULATION PROTEIN A"/>
    <property type="match status" value="1"/>
</dbReference>
<reference evidence="4" key="1">
    <citation type="submission" date="2022-12" db="EMBL/GenBank/DDBJ databases">
        <title>Reference genome sequencing for broad-spectrum identification of bacterial and archaeal isolates by mass spectrometry.</title>
        <authorList>
            <person name="Sekiguchi Y."/>
            <person name="Tourlousse D.M."/>
        </authorList>
    </citation>
    <scope>NUCLEOTIDE SEQUENCE</scope>
    <source>
        <strain evidence="4">10succ1</strain>
    </source>
</reference>
<dbReference type="AlphaFoldDB" id="A0A9W6GKD1"/>
<dbReference type="NCBIfam" id="TIGR00230">
    <property type="entry name" value="sfsA"/>
    <property type="match status" value="1"/>
</dbReference>
<dbReference type="HAMAP" id="MF_00095">
    <property type="entry name" value="SfsA"/>
    <property type="match status" value="1"/>
</dbReference>
<proteinExistence type="inferred from homology"/>